<gene>
    <name evidence="1" type="ORF">Ani05nite_34180</name>
</gene>
<evidence type="ECO:0000313" key="2">
    <source>
        <dbReference type="Proteomes" id="UP000647172"/>
    </source>
</evidence>
<evidence type="ECO:0000313" key="1">
    <source>
        <dbReference type="EMBL" id="GIE49884.1"/>
    </source>
</evidence>
<proteinExistence type="predicted"/>
<protein>
    <submittedName>
        <fullName evidence="1">Uncharacterized protein</fullName>
    </submittedName>
</protein>
<comment type="caution">
    <text evidence="1">The sequence shown here is derived from an EMBL/GenBank/DDBJ whole genome shotgun (WGS) entry which is preliminary data.</text>
</comment>
<dbReference type="Proteomes" id="UP000647172">
    <property type="component" value="Unassembled WGS sequence"/>
</dbReference>
<organism evidence="1 2">
    <name type="scientific">Actinoplanes nipponensis</name>
    <dbReference type="NCBI Taxonomy" id="135950"/>
    <lineage>
        <taxon>Bacteria</taxon>
        <taxon>Bacillati</taxon>
        <taxon>Actinomycetota</taxon>
        <taxon>Actinomycetes</taxon>
        <taxon>Micromonosporales</taxon>
        <taxon>Micromonosporaceae</taxon>
        <taxon>Actinoplanes</taxon>
    </lineage>
</organism>
<name>A0A919JN73_9ACTN</name>
<keyword evidence="2" id="KW-1185">Reference proteome</keyword>
<accession>A0A919JN73</accession>
<dbReference type="RefSeq" id="WP_203769424.1">
    <property type="nucleotide sequence ID" value="NZ_BAAAYJ010000107.1"/>
</dbReference>
<reference evidence="1" key="1">
    <citation type="submission" date="2021-01" db="EMBL/GenBank/DDBJ databases">
        <title>Whole genome shotgun sequence of Actinoplanes nipponensis NBRC 14063.</title>
        <authorList>
            <person name="Komaki H."/>
            <person name="Tamura T."/>
        </authorList>
    </citation>
    <scope>NUCLEOTIDE SEQUENCE</scope>
    <source>
        <strain evidence="1">NBRC 14063</strain>
    </source>
</reference>
<dbReference type="EMBL" id="BOMQ01000043">
    <property type="protein sequence ID" value="GIE49884.1"/>
    <property type="molecule type" value="Genomic_DNA"/>
</dbReference>
<dbReference type="AlphaFoldDB" id="A0A919JN73"/>
<sequence length="109" mass="12094">MSETGGWVRVERTHRGRDHFLGTTGRPADEFDRLAVTVTSLAELREFLQLLAYDLPTRQLGEGPVEAYLDTLLAWLRSDEGRQRLAAYRNDFAATAATLYAGLPRAGGV</sequence>